<keyword evidence="8 14" id="KW-0963">Cytoplasm</keyword>
<feature type="binding site" evidence="14 15">
    <location>
        <position position="29"/>
    </location>
    <ligand>
        <name>a divalent metal cation</name>
        <dbReference type="ChEBI" id="CHEBI:60240"/>
    </ligand>
</feature>
<dbReference type="EC" id="3.1.26.4" evidence="6 14"/>
<evidence type="ECO:0000256" key="4">
    <source>
        <dbReference type="ARBA" id="ARBA00004496"/>
    </source>
</evidence>
<comment type="subcellular location">
    <subcellularLocation>
        <location evidence="4 14">Cytoplasm</location>
    </subcellularLocation>
</comment>
<protein>
    <recommendedName>
        <fullName evidence="7 14">Ribonuclease HII</fullName>
        <shortName evidence="14">RNase HII</shortName>
        <ecNumber evidence="6 14">3.1.26.4</ecNumber>
    </recommendedName>
</protein>
<dbReference type="KEGG" id="mbry:B1812_13525"/>
<evidence type="ECO:0000256" key="11">
    <source>
        <dbReference type="ARBA" id="ARBA00022759"/>
    </source>
</evidence>
<evidence type="ECO:0000256" key="15">
    <source>
        <dbReference type="PROSITE-ProRule" id="PRU01319"/>
    </source>
</evidence>
<evidence type="ECO:0000256" key="12">
    <source>
        <dbReference type="ARBA" id="ARBA00022801"/>
    </source>
</evidence>
<dbReference type="InterPro" id="IPR024567">
    <property type="entry name" value="RNase_HII/HIII_dom"/>
</dbReference>
<dbReference type="GO" id="GO:0005737">
    <property type="term" value="C:cytoplasm"/>
    <property type="evidence" value="ECO:0007669"/>
    <property type="project" value="UniProtKB-SubCell"/>
</dbReference>
<dbReference type="Gene3D" id="3.30.420.10">
    <property type="entry name" value="Ribonuclease H-like superfamily/Ribonuclease H"/>
    <property type="match status" value="1"/>
</dbReference>
<comment type="cofactor">
    <cofactor evidence="14 15">
        <name>Mn(2+)</name>
        <dbReference type="ChEBI" id="CHEBI:29035"/>
    </cofactor>
    <cofactor evidence="14 15">
        <name>Mg(2+)</name>
        <dbReference type="ChEBI" id="CHEBI:18420"/>
    </cofactor>
    <text evidence="14 15">Manganese or magnesium. Binds 1 divalent metal ion per monomer in the absence of substrate. May bind a second metal ion after substrate binding.</text>
</comment>
<dbReference type="OrthoDB" id="9803420at2"/>
<evidence type="ECO:0000256" key="6">
    <source>
        <dbReference type="ARBA" id="ARBA00012180"/>
    </source>
</evidence>
<comment type="similarity">
    <text evidence="5 14 16">Belongs to the RNase HII family.</text>
</comment>
<reference evidence="18 19" key="1">
    <citation type="submission" date="2017-02" db="EMBL/GenBank/DDBJ databases">
        <authorList>
            <person name="Peterson S.W."/>
        </authorList>
    </citation>
    <scope>NUCLEOTIDE SEQUENCE [LARGE SCALE GENOMIC DNA]</scope>
    <source>
        <strain evidence="18 19">S285</strain>
    </source>
</reference>
<dbReference type="SUPFAM" id="SSF53098">
    <property type="entry name" value="Ribonuclease H-like"/>
    <property type="match status" value="1"/>
</dbReference>
<dbReference type="RefSeq" id="WP_085772052.1">
    <property type="nucleotide sequence ID" value="NZ_AP027149.1"/>
</dbReference>
<dbReference type="InterPro" id="IPR001352">
    <property type="entry name" value="RNase_HII/HIII"/>
</dbReference>
<gene>
    <name evidence="14" type="primary">rnhB</name>
    <name evidence="18" type="ORF">B1812_13525</name>
</gene>
<dbReference type="PANTHER" id="PTHR10954">
    <property type="entry name" value="RIBONUCLEASE H2 SUBUNIT A"/>
    <property type="match status" value="1"/>
</dbReference>
<evidence type="ECO:0000256" key="3">
    <source>
        <dbReference type="ARBA" id="ARBA00004065"/>
    </source>
</evidence>
<dbReference type="GO" id="GO:0043137">
    <property type="term" value="P:DNA replication, removal of RNA primer"/>
    <property type="evidence" value="ECO:0007669"/>
    <property type="project" value="TreeGrafter"/>
</dbReference>
<dbReference type="HAMAP" id="MF_00052_B">
    <property type="entry name" value="RNase_HII_B"/>
    <property type="match status" value="1"/>
</dbReference>
<dbReference type="GO" id="GO:0004523">
    <property type="term" value="F:RNA-DNA hybrid ribonuclease activity"/>
    <property type="evidence" value="ECO:0007669"/>
    <property type="project" value="UniProtKB-UniRule"/>
</dbReference>
<dbReference type="STRING" id="655015.B1812_13525"/>
<dbReference type="GO" id="GO:0006298">
    <property type="term" value="P:mismatch repair"/>
    <property type="evidence" value="ECO:0007669"/>
    <property type="project" value="TreeGrafter"/>
</dbReference>
<evidence type="ECO:0000313" key="19">
    <source>
        <dbReference type="Proteomes" id="UP000193978"/>
    </source>
</evidence>
<dbReference type="EMBL" id="CP019948">
    <property type="protein sequence ID" value="ARN81937.1"/>
    <property type="molecule type" value="Genomic_DNA"/>
</dbReference>
<evidence type="ECO:0000256" key="8">
    <source>
        <dbReference type="ARBA" id="ARBA00022490"/>
    </source>
</evidence>
<dbReference type="InterPro" id="IPR036397">
    <property type="entry name" value="RNaseH_sf"/>
</dbReference>
<comment type="cofactor">
    <cofactor evidence="2">
        <name>Mg(2+)</name>
        <dbReference type="ChEBI" id="CHEBI:18420"/>
    </cofactor>
</comment>
<feature type="binding site" evidence="14 15">
    <location>
        <position position="30"/>
    </location>
    <ligand>
        <name>a divalent metal cation</name>
        <dbReference type="ChEBI" id="CHEBI:60240"/>
    </ligand>
</feature>
<evidence type="ECO:0000256" key="1">
    <source>
        <dbReference type="ARBA" id="ARBA00000077"/>
    </source>
</evidence>
<feature type="domain" description="RNase H type-2" evidence="17">
    <location>
        <begin position="23"/>
        <end position="210"/>
    </location>
</feature>
<evidence type="ECO:0000256" key="10">
    <source>
        <dbReference type="ARBA" id="ARBA00022723"/>
    </source>
</evidence>
<keyword evidence="13 14" id="KW-0464">Manganese</keyword>
<keyword evidence="11 14" id="KW-0255">Endonuclease</keyword>
<evidence type="ECO:0000256" key="7">
    <source>
        <dbReference type="ARBA" id="ARBA00019179"/>
    </source>
</evidence>
<dbReference type="AlphaFoldDB" id="A0A1W6MWH5"/>
<sequence length="210" mass="21534">MRGISPSLPDFMLEAELIAQGVAPIVGVDEVGCGPLAGPVCAAAVILDPANVPKGIADSKALAAAARETAFAAIVESALAVGVAFVTAKEIDETDIRKAALKAMAQAVGALGLAPAFALIDGRDAPPLSCPARAVVKGDALSQSIAAASIVAKVARDAMMRDLARIHEEYGFATNMGYGSAKHLDAIARLGPTSFHRLSFSPFKARERNT</sequence>
<proteinExistence type="inferred from homology"/>
<keyword evidence="12 14" id="KW-0378">Hydrolase</keyword>
<keyword evidence="9 14" id="KW-0540">Nuclease</keyword>
<dbReference type="GO" id="GO:0003723">
    <property type="term" value="F:RNA binding"/>
    <property type="evidence" value="ECO:0007669"/>
    <property type="project" value="UniProtKB-UniRule"/>
</dbReference>
<evidence type="ECO:0000256" key="5">
    <source>
        <dbReference type="ARBA" id="ARBA00007383"/>
    </source>
</evidence>
<evidence type="ECO:0000256" key="13">
    <source>
        <dbReference type="ARBA" id="ARBA00023211"/>
    </source>
</evidence>
<dbReference type="GO" id="GO:0032299">
    <property type="term" value="C:ribonuclease H2 complex"/>
    <property type="evidence" value="ECO:0007669"/>
    <property type="project" value="TreeGrafter"/>
</dbReference>
<evidence type="ECO:0000256" key="2">
    <source>
        <dbReference type="ARBA" id="ARBA00001946"/>
    </source>
</evidence>
<evidence type="ECO:0000256" key="9">
    <source>
        <dbReference type="ARBA" id="ARBA00022722"/>
    </source>
</evidence>
<comment type="catalytic activity">
    <reaction evidence="1 14 15 16">
        <text>Endonucleolytic cleavage to 5'-phosphomonoester.</text>
        <dbReference type="EC" id="3.1.26.4"/>
    </reaction>
</comment>
<dbReference type="PANTHER" id="PTHR10954:SF18">
    <property type="entry name" value="RIBONUCLEASE HII"/>
    <property type="match status" value="1"/>
</dbReference>
<evidence type="ECO:0000259" key="17">
    <source>
        <dbReference type="PROSITE" id="PS51975"/>
    </source>
</evidence>
<dbReference type="Pfam" id="PF01351">
    <property type="entry name" value="RNase_HII"/>
    <property type="match status" value="1"/>
</dbReference>
<organism evidence="18 19">
    <name type="scientific">Methylocystis bryophila</name>
    <dbReference type="NCBI Taxonomy" id="655015"/>
    <lineage>
        <taxon>Bacteria</taxon>
        <taxon>Pseudomonadati</taxon>
        <taxon>Pseudomonadota</taxon>
        <taxon>Alphaproteobacteria</taxon>
        <taxon>Hyphomicrobiales</taxon>
        <taxon>Methylocystaceae</taxon>
        <taxon>Methylocystis</taxon>
    </lineage>
</organism>
<keyword evidence="10 14" id="KW-0479">Metal-binding</keyword>
<dbReference type="NCBIfam" id="NF000595">
    <property type="entry name" value="PRK00015.1-3"/>
    <property type="match status" value="1"/>
</dbReference>
<accession>A0A1W6MWH5</accession>
<evidence type="ECO:0000313" key="18">
    <source>
        <dbReference type="EMBL" id="ARN81937.1"/>
    </source>
</evidence>
<dbReference type="CDD" id="cd07182">
    <property type="entry name" value="RNase_HII_bacteria_HII_like"/>
    <property type="match status" value="1"/>
</dbReference>
<dbReference type="InterPro" id="IPR012337">
    <property type="entry name" value="RNaseH-like_sf"/>
</dbReference>
<dbReference type="GO" id="GO:0030145">
    <property type="term" value="F:manganese ion binding"/>
    <property type="evidence" value="ECO:0007669"/>
    <property type="project" value="UniProtKB-UniRule"/>
</dbReference>
<evidence type="ECO:0000256" key="16">
    <source>
        <dbReference type="RuleBase" id="RU003515"/>
    </source>
</evidence>
<comment type="function">
    <text evidence="3 14 16">Endonuclease that specifically degrades the RNA of RNA-DNA hybrids.</text>
</comment>
<dbReference type="InterPro" id="IPR022898">
    <property type="entry name" value="RNase_HII"/>
</dbReference>
<keyword evidence="19" id="KW-1185">Reference proteome</keyword>
<evidence type="ECO:0000256" key="14">
    <source>
        <dbReference type="HAMAP-Rule" id="MF_00052"/>
    </source>
</evidence>
<name>A0A1W6MWH5_9HYPH</name>
<dbReference type="PROSITE" id="PS51975">
    <property type="entry name" value="RNASE_H_2"/>
    <property type="match status" value="1"/>
</dbReference>
<dbReference type="Proteomes" id="UP000193978">
    <property type="component" value="Chromosome"/>
</dbReference>
<feature type="binding site" evidence="14 15">
    <location>
        <position position="121"/>
    </location>
    <ligand>
        <name>a divalent metal cation</name>
        <dbReference type="ChEBI" id="CHEBI:60240"/>
    </ligand>
</feature>